<accession>A0A0S4N782</accession>
<accession>A0A0P1P522</accession>
<keyword evidence="1" id="KW-0812">Transmembrane</keyword>
<dbReference type="Pfam" id="PF00092">
    <property type="entry name" value="VWA"/>
    <property type="match status" value="1"/>
</dbReference>
<evidence type="ECO:0000313" key="4">
    <source>
        <dbReference type="EMBL" id="CUU06816.1"/>
    </source>
</evidence>
<gene>
    <name evidence="4" type="ORF">JGI4_01619</name>
    <name evidence="3" type="ORF">JGI8_00359</name>
</gene>
<dbReference type="InterPro" id="IPR036465">
    <property type="entry name" value="vWFA_dom_sf"/>
</dbReference>
<dbReference type="PANTHER" id="PTHR37947:SF1">
    <property type="entry name" value="BLL2462 PROTEIN"/>
    <property type="match status" value="1"/>
</dbReference>
<accession>A0A0P1LYW3</accession>
<accession>A0A0P1MHD1</accession>
<dbReference type="STRING" id="1633631.GCA_001442925_01614"/>
<keyword evidence="1" id="KW-0472">Membrane</keyword>
<evidence type="ECO:0000313" key="6">
    <source>
        <dbReference type="Proteomes" id="UP000182200"/>
    </source>
</evidence>
<dbReference type="SMART" id="SM00327">
    <property type="entry name" value="VWA"/>
    <property type="match status" value="1"/>
</dbReference>
<evidence type="ECO:0000313" key="5">
    <source>
        <dbReference type="Proteomes" id="UP000182011"/>
    </source>
</evidence>
<keyword evidence="1" id="KW-1133">Transmembrane helix</keyword>
<feature type="domain" description="VWFA" evidence="2">
    <location>
        <begin position="72"/>
        <end position="225"/>
    </location>
</feature>
<evidence type="ECO:0000313" key="3">
    <source>
        <dbReference type="EMBL" id="CUS79960.1"/>
    </source>
</evidence>
<feature type="transmembrane region" description="Helical" evidence="1">
    <location>
        <begin position="40"/>
        <end position="58"/>
    </location>
</feature>
<dbReference type="Gene3D" id="3.40.50.410">
    <property type="entry name" value="von Willebrand factor, type A domain"/>
    <property type="match status" value="1"/>
</dbReference>
<dbReference type="OrthoDB" id="9763076at2"/>
<dbReference type="Proteomes" id="UP000182200">
    <property type="component" value="Unassembled WGS sequence"/>
</dbReference>
<sequence length="717" mass="80874">MSSISFNINLVVLLLAVVVSLGISLLSYHRISLSDGNRKIVLLFVLRSVAVFIAFLLISEPILTLISKSTKLPAIAILIDNSKSMGIKDRLGDRKKYTKEIVDKLSQLKIHGEKKFFTFSSDVEEIKNFTSDSLSFAGGVTDIGGALRKIQGIATQENIKSIVLVSDGVYNAGENPIYIAEKLGLPIFTIGVGDSNIQRDLKVVDVLTNEVSYAGVETPLVARIESAEFGGNEVMVSLYDEKSEIAREKLSLSGGVNEYVLNFKFIPKEEGLKKFTIKIQHLPGEVTYQNNQKSFYVKVLKSKYKILIISGAPSPDLAFVKRTIGENKNYEIISYTEKRSGEFIEGNFNIKDAETSDAIVFIGYPVKTSNVEITNKLKSVIVSQNKPFFFLMSRTIDFDKLKFFSDVLPFRFSRVLADEDVVNLFITEEGRSHAVTDLKDRNHIWNILPPIFKLRAVFNAIPGSTVLAKVRYQNVETQEPLIIASNLGNRKSVAILGYGIWRWKLMTVPNKEFEGFFETFINNLIRWLIAPVEEEFIKFKISKNFFSEDETVEFSSQVYGEDYSPINDAEVKVSILNQETNEVVREFNLEQVTAGIYSGSLSLLKGDYRYEANVSRRGKVLRDFSGRFTVGESEVEFLNTRMDSKLLREIAFKSGGLFLKPDEIEILGELITSGADFKPAIVEKKREYVLRSRLEPLMIVIVLLSIEWFLRKRFGLA</sequence>
<dbReference type="EMBL" id="CZVI01000003">
    <property type="protein sequence ID" value="CUS79960.1"/>
    <property type="molecule type" value="Genomic_DNA"/>
</dbReference>
<reference evidence="4 5" key="2">
    <citation type="submission" date="2015-11" db="EMBL/GenBank/DDBJ databases">
        <authorList>
            <person name="Zhang Y."/>
            <person name="Guo Z."/>
        </authorList>
    </citation>
    <scope>NUCLEOTIDE SEQUENCE [LARGE SCALE GENOMIC DNA]</scope>
    <source>
        <strain evidence="4">JGI-4</strain>
    </source>
</reference>
<name>A0A0P1MHD1_9BACT</name>
<dbReference type="PANTHER" id="PTHR37947">
    <property type="entry name" value="BLL2462 PROTEIN"/>
    <property type="match status" value="1"/>
</dbReference>
<accession>A0A0P1P256</accession>
<dbReference type="CDD" id="cd00198">
    <property type="entry name" value="vWFA"/>
    <property type="match status" value="1"/>
</dbReference>
<dbReference type="SUPFAM" id="SSF53300">
    <property type="entry name" value="vWA-like"/>
    <property type="match status" value="1"/>
</dbReference>
<dbReference type="InterPro" id="IPR029062">
    <property type="entry name" value="Class_I_gatase-like"/>
</dbReference>
<proteinExistence type="predicted"/>
<feature type="transmembrane region" description="Helical" evidence="1">
    <location>
        <begin position="6"/>
        <end position="28"/>
    </location>
</feature>
<keyword evidence="6" id="KW-1185">Reference proteome</keyword>
<dbReference type="RefSeq" id="WP_047134950.1">
    <property type="nucleotide sequence ID" value="NZ_CZVI01000003.1"/>
</dbReference>
<protein>
    <submittedName>
        <fullName evidence="4">von Willebrand factor type A domain-containing protein</fullName>
    </submittedName>
</protein>
<dbReference type="InterPro" id="IPR002035">
    <property type="entry name" value="VWF_A"/>
</dbReference>
<dbReference type="EMBL" id="FAOP01000006">
    <property type="protein sequence ID" value="CUU06816.1"/>
    <property type="molecule type" value="Genomic_DNA"/>
</dbReference>
<dbReference type="Gene3D" id="3.40.50.880">
    <property type="match status" value="1"/>
</dbReference>
<accession>A0A0P1P5M3</accession>
<evidence type="ECO:0000259" key="2">
    <source>
        <dbReference type="SMART" id="SM00327"/>
    </source>
</evidence>
<dbReference type="AlphaFoldDB" id="A0A0P1MHD1"/>
<dbReference type="SUPFAM" id="SSF52317">
    <property type="entry name" value="Class I glutamine amidotransferase-like"/>
    <property type="match status" value="1"/>
</dbReference>
<organism evidence="4 5">
    <name type="scientific">Candidatus Kryptonium thompsonii</name>
    <dbReference type="NCBI Taxonomy" id="1633631"/>
    <lineage>
        <taxon>Bacteria</taxon>
        <taxon>Pseudomonadati</taxon>
        <taxon>Candidatus Kryptoniota</taxon>
        <taxon>Candidatus Kryptonium</taxon>
    </lineage>
</organism>
<accession>A0A0P1LEL0</accession>
<evidence type="ECO:0000256" key="1">
    <source>
        <dbReference type="SAM" id="Phobius"/>
    </source>
</evidence>
<dbReference type="Proteomes" id="UP000182011">
    <property type="component" value="Unassembled WGS sequence"/>
</dbReference>
<reference evidence="3 6" key="1">
    <citation type="submission" date="2015-11" db="EMBL/GenBank/DDBJ databases">
        <authorList>
            <person name="Varghese N."/>
        </authorList>
    </citation>
    <scope>NUCLEOTIDE SEQUENCE [LARGE SCALE GENOMIC DNA]</scope>
    <source>
        <strain evidence="3 6">JGI-8</strain>
    </source>
</reference>